<sequence length="146" mass="17362">MLVRQVEEPEKRVKKVVIKGGKSGGAKQFHMSQRISPIRWRSRNKELREKEIYWRWKQKALKTLEGLEQYDDQWIHEMSPIPDELLEEERNTYDAMEQSMIERQSSTMQHRTNSSNNSLSYAFVVTSGQLHCVLEVGEYKFRNMVI</sequence>
<keyword evidence="1" id="KW-1185">Reference proteome</keyword>
<name>A0A0N5AXJ0_9BILA</name>
<organism evidence="1 2">
    <name type="scientific">Syphacia muris</name>
    <dbReference type="NCBI Taxonomy" id="451379"/>
    <lineage>
        <taxon>Eukaryota</taxon>
        <taxon>Metazoa</taxon>
        <taxon>Ecdysozoa</taxon>
        <taxon>Nematoda</taxon>
        <taxon>Chromadorea</taxon>
        <taxon>Rhabditida</taxon>
        <taxon>Spirurina</taxon>
        <taxon>Oxyuridomorpha</taxon>
        <taxon>Oxyuroidea</taxon>
        <taxon>Oxyuridae</taxon>
        <taxon>Syphacia</taxon>
    </lineage>
</organism>
<dbReference type="WBParaSite" id="SMUV_0000966901-mRNA-1">
    <property type="protein sequence ID" value="SMUV_0000966901-mRNA-1"/>
    <property type="gene ID" value="SMUV_0000966901"/>
</dbReference>
<protein>
    <submittedName>
        <fullName evidence="2">Uncharacterized protein</fullName>
    </submittedName>
</protein>
<evidence type="ECO:0000313" key="2">
    <source>
        <dbReference type="WBParaSite" id="SMUV_0000966901-mRNA-1"/>
    </source>
</evidence>
<dbReference type="Proteomes" id="UP000046393">
    <property type="component" value="Unplaced"/>
</dbReference>
<reference evidence="2" key="1">
    <citation type="submission" date="2017-02" db="UniProtKB">
        <authorList>
            <consortium name="WormBaseParasite"/>
        </authorList>
    </citation>
    <scope>IDENTIFICATION</scope>
</reference>
<accession>A0A0N5AXJ0</accession>
<dbReference type="AlphaFoldDB" id="A0A0N5AXJ0"/>
<proteinExistence type="predicted"/>
<evidence type="ECO:0000313" key="1">
    <source>
        <dbReference type="Proteomes" id="UP000046393"/>
    </source>
</evidence>